<dbReference type="GO" id="GO:0070578">
    <property type="term" value="C:RISC-loading complex"/>
    <property type="evidence" value="ECO:0007669"/>
    <property type="project" value="TreeGrafter"/>
</dbReference>
<dbReference type="GO" id="GO:0006309">
    <property type="term" value="P:apoptotic DNA fragmentation"/>
    <property type="evidence" value="ECO:0007669"/>
    <property type="project" value="TreeGrafter"/>
</dbReference>
<keyword evidence="2" id="KW-0732">Signal</keyword>
<dbReference type="GO" id="GO:0031054">
    <property type="term" value="P:pre-miRNA processing"/>
    <property type="evidence" value="ECO:0007669"/>
    <property type="project" value="TreeGrafter"/>
</dbReference>
<dbReference type="Proteomes" id="UP000053660">
    <property type="component" value="Unassembled WGS sequence"/>
</dbReference>
<dbReference type="GO" id="GO:0004525">
    <property type="term" value="F:ribonuclease III activity"/>
    <property type="evidence" value="ECO:0007669"/>
    <property type="project" value="InterPro"/>
</dbReference>
<dbReference type="EMBL" id="KN584630">
    <property type="protein sequence ID" value="KHJ81868.1"/>
    <property type="molecule type" value="Genomic_DNA"/>
</dbReference>
<dbReference type="OrthoDB" id="2392202at2759"/>
<sequence length="184" mass="20398">LFSLILLFFRLKVSNCNLYRLGKRVGIPSLIVASKFDVYDSWLPPCYMPNNDFKAPNSTDAEEKDKFIEDVLEGKETAQKAPKPVTGWDQADMNNDVPQLENGVETINFPKPSVSAAALDELPPLPYNMLTQQYISDKSIADAIEALIGAHLLTLGPRPTLKVMKWLGLKVLTDDVVPVEPLLG</sequence>
<dbReference type="InterPro" id="IPR036389">
    <property type="entry name" value="RNase_III_sf"/>
</dbReference>
<feature type="chain" id="PRO_5002081437" evidence="2">
    <location>
        <begin position="17"/>
        <end position="184"/>
    </location>
</feature>
<keyword evidence="4" id="KW-1185">Reference proteome</keyword>
<dbReference type="GO" id="GO:0005737">
    <property type="term" value="C:cytoplasm"/>
    <property type="evidence" value="ECO:0007669"/>
    <property type="project" value="TreeGrafter"/>
</dbReference>
<evidence type="ECO:0000313" key="3">
    <source>
        <dbReference type="EMBL" id="KHJ81868.1"/>
    </source>
</evidence>
<reference evidence="3 4" key="1">
    <citation type="submission" date="2014-03" db="EMBL/GenBank/DDBJ databases">
        <title>Draft genome of the hookworm Oesophagostomum dentatum.</title>
        <authorList>
            <person name="Mitreva M."/>
        </authorList>
    </citation>
    <scope>NUCLEOTIDE SEQUENCE [LARGE SCALE GENOMIC DNA]</scope>
    <source>
        <strain evidence="3 4">OD-Hann</strain>
    </source>
</reference>
<proteinExistence type="predicted"/>
<feature type="signal peptide" evidence="2">
    <location>
        <begin position="1"/>
        <end position="16"/>
    </location>
</feature>
<dbReference type="GO" id="GO:0003723">
    <property type="term" value="F:RNA binding"/>
    <property type="evidence" value="ECO:0007669"/>
    <property type="project" value="TreeGrafter"/>
</dbReference>
<dbReference type="PANTHER" id="PTHR14950:SF37">
    <property type="entry name" value="ENDORIBONUCLEASE DICER"/>
    <property type="match status" value="1"/>
</dbReference>
<dbReference type="Gene3D" id="1.10.1520.10">
    <property type="entry name" value="Ribonuclease III domain"/>
    <property type="match status" value="1"/>
</dbReference>
<dbReference type="SUPFAM" id="SSF69065">
    <property type="entry name" value="RNase III domain-like"/>
    <property type="match status" value="1"/>
</dbReference>
<feature type="non-terminal residue" evidence="3">
    <location>
        <position position="1"/>
    </location>
</feature>
<evidence type="ECO:0000256" key="1">
    <source>
        <dbReference type="ARBA" id="ARBA00022801"/>
    </source>
</evidence>
<accession>A0A0B1S995</accession>
<dbReference type="GO" id="GO:0030422">
    <property type="term" value="P:siRNA processing"/>
    <property type="evidence" value="ECO:0007669"/>
    <property type="project" value="TreeGrafter"/>
</dbReference>
<keyword evidence="1" id="KW-0378">Hydrolase</keyword>
<dbReference type="GO" id="GO:0005634">
    <property type="term" value="C:nucleus"/>
    <property type="evidence" value="ECO:0007669"/>
    <property type="project" value="TreeGrafter"/>
</dbReference>
<evidence type="ECO:0000313" key="4">
    <source>
        <dbReference type="Proteomes" id="UP000053660"/>
    </source>
</evidence>
<name>A0A0B1S995_OESDE</name>
<gene>
    <name evidence="3" type="ORF">OESDEN_18443</name>
</gene>
<dbReference type="GO" id="GO:0004530">
    <property type="term" value="F:deoxyribonuclease I activity"/>
    <property type="evidence" value="ECO:0007669"/>
    <property type="project" value="TreeGrafter"/>
</dbReference>
<organism evidence="3 4">
    <name type="scientific">Oesophagostomum dentatum</name>
    <name type="common">Nodular worm</name>
    <dbReference type="NCBI Taxonomy" id="61180"/>
    <lineage>
        <taxon>Eukaryota</taxon>
        <taxon>Metazoa</taxon>
        <taxon>Ecdysozoa</taxon>
        <taxon>Nematoda</taxon>
        <taxon>Chromadorea</taxon>
        <taxon>Rhabditida</taxon>
        <taxon>Rhabditina</taxon>
        <taxon>Rhabditomorpha</taxon>
        <taxon>Strongyloidea</taxon>
        <taxon>Strongylidae</taxon>
        <taxon>Oesophagostomum</taxon>
    </lineage>
</organism>
<protein>
    <submittedName>
        <fullName evidence="3">RNase3 domain protein</fullName>
    </submittedName>
</protein>
<dbReference type="AlphaFoldDB" id="A0A0B1S995"/>
<dbReference type="PANTHER" id="PTHR14950">
    <property type="entry name" value="DICER-RELATED"/>
    <property type="match status" value="1"/>
</dbReference>
<evidence type="ECO:0000256" key="2">
    <source>
        <dbReference type="SAM" id="SignalP"/>
    </source>
</evidence>